<keyword evidence="3" id="KW-0689">Ribosomal protein</keyword>
<evidence type="ECO:0000259" key="7">
    <source>
        <dbReference type="SMART" id="SM00916"/>
    </source>
</evidence>
<gene>
    <name evidence="8" type="ORF">PPAR1163_LOCUS3411</name>
</gene>
<comment type="subcellular location">
    <subcellularLocation>
        <location evidence="1">Mitochondrion</location>
    </subcellularLocation>
</comment>
<accession>A0A7S1TSI0</accession>
<dbReference type="PANTHER" id="PTHR21396">
    <property type="entry name" value="39S RIBOSOMAL PROTEIN L43"/>
    <property type="match status" value="1"/>
</dbReference>
<dbReference type="InterPro" id="IPR036249">
    <property type="entry name" value="Thioredoxin-like_sf"/>
</dbReference>
<dbReference type="AlphaFoldDB" id="A0A7S1TSI0"/>
<evidence type="ECO:0000256" key="6">
    <source>
        <dbReference type="ARBA" id="ARBA00035188"/>
    </source>
</evidence>
<feature type="domain" description="Ribosomal protein/NADH dehydrogenase" evidence="7">
    <location>
        <begin position="18"/>
        <end position="91"/>
    </location>
</feature>
<keyword evidence="5" id="KW-0687">Ribonucleoprotein</keyword>
<name>A0A7S1TSI0_9STRA</name>
<protein>
    <recommendedName>
        <fullName evidence="6">Large ribosomal subunit protein mL43</fullName>
    </recommendedName>
</protein>
<evidence type="ECO:0000313" key="8">
    <source>
        <dbReference type="EMBL" id="CAD9245063.1"/>
    </source>
</evidence>
<dbReference type="PANTHER" id="PTHR21396:SF2">
    <property type="entry name" value="LARGE RIBOSOMAL SUBUNIT PROTEIN ML43"/>
    <property type="match status" value="1"/>
</dbReference>
<comment type="similarity">
    <text evidence="2">Belongs to the mitochondrion-specific ribosomal protein mL43 family.</text>
</comment>
<dbReference type="SMART" id="SM00916">
    <property type="entry name" value="L51_S25_CI-B8"/>
    <property type="match status" value="1"/>
</dbReference>
<dbReference type="InterPro" id="IPR039927">
    <property type="entry name" value="Ribosomal_mL43"/>
</dbReference>
<dbReference type="InterPro" id="IPR007741">
    <property type="entry name" value="Ribosomal_mL43/mS25/NADH_DH"/>
</dbReference>
<dbReference type="GO" id="GO:0003735">
    <property type="term" value="F:structural constituent of ribosome"/>
    <property type="evidence" value="ECO:0007669"/>
    <property type="project" value="InterPro"/>
</dbReference>
<dbReference type="GO" id="GO:0005762">
    <property type="term" value="C:mitochondrial large ribosomal subunit"/>
    <property type="evidence" value="ECO:0007669"/>
    <property type="project" value="TreeGrafter"/>
</dbReference>
<evidence type="ECO:0000256" key="3">
    <source>
        <dbReference type="ARBA" id="ARBA00022980"/>
    </source>
</evidence>
<evidence type="ECO:0000256" key="5">
    <source>
        <dbReference type="ARBA" id="ARBA00023274"/>
    </source>
</evidence>
<organism evidence="8">
    <name type="scientific">Phaeomonas parva</name>
    <dbReference type="NCBI Taxonomy" id="124430"/>
    <lineage>
        <taxon>Eukaryota</taxon>
        <taxon>Sar</taxon>
        <taxon>Stramenopiles</taxon>
        <taxon>Ochrophyta</taxon>
        <taxon>Pinguiophyceae</taxon>
        <taxon>Pinguiochrysidales</taxon>
        <taxon>Pinguiochrysidaceae</taxon>
        <taxon>Phaeomonas</taxon>
    </lineage>
</organism>
<evidence type="ECO:0000256" key="4">
    <source>
        <dbReference type="ARBA" id="ARBA00023128"/>
    </source>
</evidence>
<evidence type="ECO:0000256" key="1">
    <source>
        <dbReference type="ARBA" id="ARBA00004173"/>
    </source>
</evidence>
<dbReference type="Gene3D" id="3.40.30.10">
    <property type="entry name" value="Glutaredoxin"/>
    <property type="match status" value="1"/>
</dbReference>
<sequence>MNSQGKRFLREVVIRYCDWGGSSRGMREFLNTRVVQFAKDHPDIKIDVQMRRNRHPFLRGVYGNENEKMIDCPNRDPEWIEKKLIFMRDSSGSKASKRYSQPVYSTRPTIQGLWDQDVPYQRFDFKVEHKD</sequence>
<dbReference type="Pfam" id="PF05047">
    <property type="entry name" value="L51_S25_CI-B8"/>
    <property type="match status" value="1"/>
</dbReference>
<keyword evidence="4" id="KW-0496">Mitochondrion</keyword>
<reference evidence="8" key="1">
    <citation type="submission" date="2021-01" db="EMBL/GenBank/DDBJ databases">
        <authorList>
            <person name="Corre E."/>
            <person name="Pelletier E."/>
            <person name="Niang G."/>
            <person name="Scheremetjew M."/>
            <person name="Finn R."/>
            <person name="Kale V."/>
            <person name="Holt S."/>
            <person name="Cochrane G."/>
            <person name="Meng A."/>
            <person name="Brown T."/>
            <person name="Cohen L."/>
        </authorList>
    </citation>
    <scope>NUCLEOTIDE SEQUENCE</scope>
    <source>
        <strain evidence="8">CCMP2877</strain>
    </source>
</reference>
<dbReference type="GO" id="GO:0032543">
    <property type="term" value="P:mitochondrial translation"/>
    <property type="evidence" value="ECO:0007669"/>
    <property type="project" value="InterPro"/>
</dbReference>
<evidence type="ECO:0000256" key="2">
    <source>
        <dbReference type="ARBA" id="ARBA00006073"/>
    </source>
</evidence>
<dbReference type="SUPFAM" id="SSF52833">
    <property type="entry name" value="Thioredoxin-like"/>
    <property type="match status" value="1"/>
</dbReference>
<proteinExistence type="inferred from homology"/>
<dbReference type="EMBL" id="HBGJ01005529">
    <property type="protein sequence ID" value="CAD9245063.1"/>
    <property type="molecule type" value="Transcribed_RNA"/>
</dbReference>